<keyword evidence="1" id="KW-0472">Membrane</keyword>
<comment type="caution">
    <text evidence="2">The sequence shown here is derived from an EMBL/GenBank/DDBJ whole genome shotgun (WGS) entry which is preliminary data.</text>
</comment>
<keyword evidence="1" id="KW-1133">Transmembrane helix</keyword>
<keyword evidence="3" id="KW-1185">Reference proteome</keyword>
<proteinExistence type="predicted"/>
<dbReference type="RefSeq" id="WP_339586946.1">
    <property type="nucleotide sequence ID" value="NZ_JBBHJZ010000002.1"/>
</dbReference>
<gene>
    <name evidence="2" type="ORF">WG901_10120</name>
</gene>
<feature type="transmembrane region" description="Helical" evidence="1">
    <location>
        <begin position="15"/>
        <end position="32"/>
    </location>
</feature>
<name>A0ABU8RV76_9SPHN</name>
<accession>A0ABU8RV76</accession>
<evidence type="ECO:0000313" key="3">
    <source>
        <dbReference type="Proteomes" id="UP001361239"/>
    </source>
</evidence>
<dbReference type="EMBL" id="JBBHJZ010000002">
    <property type="protein sequence ID" value="MEJ5976990.1"/>
    <property type="molecule type" value="Genomic_DNA"/>
</dbReference>
<evidence type="ECO:0000256" key="1">
    <source>
        <dbReference type="SAM" id="Phobius"/>
    </source>
</evidence>
<dbReference type="Proteomes" id="UP001361239">
    <property type="component" value="Unassembled WGS sequence"/>
</dbReference>
<keyword evidence="1" id="KW-0812">Transmembrane</keyword>
<evidence type="ECO:0000313" key="2">
    <source>
        <dbReference type="EMBL" id="MEJ5976990.1"/>
    </source>
</evidence>
<reference evidence="2 3" key="1">
    <citation type="submission" date="2024-03" db="EMBL/GenBank/DDBJ databases">
        <authorList>
            <person name="Jo J.-H."/>
        </authorList>
    </citation>
    <scope>NUCLEOTIDE SEQUENCE [LARGE SCALE GENOMIC DNA]</scope>
    <source>
        <strain evidence="2 3">PS1R-30</strain>
    </source>
</reference>
<protein>
    <submittedName>
        <fullName evidence="2">Uncharacterized protein</fullName>
    </submittedName>
</protein>
<organism evidence="2 3">
    <name type="scientific">Novosphingobium anseongense</name>
    <dbReference type="NCBI Taxonomy" id="3133436"/>
    <lineage>
        <taxon>Bacteria</taxon>
        <taxon>Pseudomonadati</taxon>
        <taxon>Pseudomonadota</taxon>
        <taxon>Alphaproteobacteria</taxon>
        <taxon>Sphingomonadales</taxon>
        <taxon>Sphingomonadaceae</taxon>
        <taxon>Novosphingobium</taxon>
    </lineage>
</organism>
<sequence>MVPPDKALAVLKSRWLHYAVLLVLLILAVLWGRAGWRDAGSWETAHNNQKAATIATQKAAEAKALAVKIQTENRYAEIAGEADRLDLSDARARAADYARRMRAEVACHAPRRPAAAAQGEAPPLDNGVPADAVVLTRPEYDLFVEIALDRWRNYEWGQSLIRDGLAEPMPEVALSANVPP</sequence>